<dbReference type="Gene3D" id="3.30.750.24">
    <property type="entry name" value="STAS domain"/>
    <property type="match status" value="1"/>
</dbReference>
<dbReference type="Proteomes" id="UP000262325">
    <property type="component" value="Unassembled WGS sequence"/>
</dbReference>
<dbReference type="InterPro" id="IPR002645">
    <property type="entry name" value="STAS_dom"/>
</dbReference>
<dbReference type="SUPFAM" id="SSF52091">
    <property type="entry name" value="SpoIIaa-like"/>
    <property type="match status" value="1"/>
</dbReference>
<accession>A0A3D5QE86</accession>
<dbReference type="Pfam" id="PF13646">
    <property type="entry name" value="HEAT_2"/>
    <property type="match status" value="2"/>
</dbReference>
<dbReference type="PANTHER" id="PTHR12697:SF5">
    <property type="entry name" value="DEOXYHYPUSINE HYDROXYLASE"/>
    <property type="match status" value="1"/>
</dbReference>
<dbReference type="EMBL" id="DPPF01000219">
    <property type="protein sequence ID" value="HCW94043.1"/>
    <property type="molecule type" value="Genomic_DNA"/>
</dbReference>
<name>A0A3D5QE86_FLESI</name>
<dbReference type="PANTHER" id="PTHR12697">
    <property type="entry name" value="PBS LYASE HEAT-LIKE PROTEIN"/>
    <property type="match status" value="1"/>
</dbReference>
<comment type="caution">
    <text evidence="2">The sequence shown here is derived from an EMBL/GenBank/DDBJ whole genome shotgun (WGS) entry which is preliminary data.</text>
</comment>
<proteinExistence type="predicted"/>
<evidence type="ECO:0000313" key="3">
    <source>
        <dbReference type="Proteomes" id="UP000262325"/>
    </source>
</evidence>
<feature type="domain" description="STAS" evidence="1">
    <location>
        <begin position="1"/>
        <end position="113"/>
    </location>
</feature>
<dbReference type="CDD" id="cd07043">
    <property type="entry name" value="STAS_anti-anti-sigma_factors"/>
    <property type="match status" value="1"/>
</dbReference>
<dbReference type="Pfam" id="PF01740">
    <property type="entry name" value="STAS"/>
    <property type="match status" value="1"/>
</dbReference>
<reference evidence="2 3" key="1">
    <citation type="journal article" date="2018" name="Nat. Biotechnol.">
        <title>A standardized bacterial taxonomy based on genome phylogeny substantially revises the tree of life.</title>
        <authorList>
            <person name="Parks D.H."/>
            <person name="Chuvochina M."/>
            <person name="Waite D.W."/>
            <person name="Rinke C."/>
            <person name="Skarshewski A."/>
            <person name="Chaumeil P.A."/>
            <person name="Hugenholtz P."/>
        </authorList>
    </citation>
    <scope>NUCLEOTIDE SEQUENCE [LARGE SCALE GENOMIC DNA]</scope>
    <source>
        <strain evidence="2">UBA8672</strain>
    </source>
</reference>
<evidence type="ECO:0000313" key="2">
    <source>
        <dbReference type="EMBL" id="HCW94043.1"/>
    </source>
</evidence>
<dbReference type="AlphaFoldDB" id="A0A3D5QE86"/>
<dbReference type="InterPro" id="IPR016024">
    <property type="entry name" value="ARM-type_fold"/>
</dbReference>
<dbReference type="InterPro" id="IPR011989">
    <property type="entry name" value="ARM-like"/>
</dbReference>
<dbReference type="SUPFAM" id="SSF48371">
    <property type="entry name" value="ARM repeat"/>
    <property type="match status" value="1"/>
</dbReference>
<dbReference type="GO" id="GO:0016491">
    <property type="term" value="F:oxidoreductase activity"/>
    <property type="evidence" value="ECO:0007669"/>
    <property type="project" value="TreeGrafter"/>
</dbReference>
<dbReference type="Gene3D" id="1.25.10.10">
    <property type="entry name" value="Leucine-rich Repeat Variant"/>
    <property type="match status" value="2"/>
</dbReference>
<sequence length="473" mass="53293">MSYRVIRENGIVKIMMSETLSVNDIEKMKNELEIFEETTLVKLDLRNCSYIQSNVVSKIIDLKKELSIKNASLILTNVHEAVMQLMEISNLINFIDIEKDFSSYSVDELTDFFLDPENCDAASDYIAENYNDSLKQKMTELLYNTDPILKEYAILTVGKAFDRSLLTTIRENLNDDVGNVNKAAILALGWLHDVASKDKIYPFLKSPFIDVAEAAAATIALLSDENDAACLKEYLTDPDDRLKRIIVRALSIINDDKSYTYLKDMLTNGTTEFIKTTVVKAISLYNYPETADILLGLLRDASLKVREEAAYALIRIKAKDKIGEILPMIQKENGWFAYYATKAVGGLCDNESCTNFLVNAYENASENVKIAIIQAVGNIGVDCSDFLFDLLGNEDADIRREALVSLSKLNKNRAVPAAKDVLLNDESPEVRLKAVEIMTEERPSGYRRFLEKICKQETSEKVKEKILNAIDKL</sequence>
<gene>
    <name evidence="2" type="ORF">DHM44_10230</name>
</gene>
<dbReference type="InterPro" id="IPR036513">
    <property type="entry name" value="STAS_dom_sf"/>
</dbReference>
<organism evidence="2 3">
    <name type="scientific">Flexistipes sinusarabici</name>
    <dbReference type="NCBI Taxonomy" id="2352"/>
    <lineage>
        <taxon>Bacteria</taxon>
        <taxon>Pseudomonadati</taxon>
        <taxon>Deferribacterota</taxon>
        <taxon>Deferribacteres</taxon>
        <taxon>Deferribacterales</taxon>
        <taxon>Flexistipitaceae</taxon>
        <taxon>Flexistipes</taxon>
    </lineage>
</organism>
<protein>
    <recommendedName>
        <fullName evidence="1">STAS domain-containing protein</fullName>
    </recommendedName>
</protein>
<evidence type="ECO:0000259" key="1">
    <source>
        <dbReference type="PROSITE" id="PS50801"/>
    </source>
</evidence>
<dbReference type="PROSITE" id="PS50801">
    <property type="entry name" value="STAS"/>
    <property type="match status" value="1"/>
</dbReference>